<protein>
    <submittedName>
        <fullName evidence="3">Actin-like ATPase domain-containing protein</fullName>
    </submittedName>
</protein>
<dbReference type="OrthoDB" id="5572108at2759"/>
<proteinExistence type="inferred from homology"/>
<dbReference type="SUPFAM" id="SSF53067">
    <property type="entry name" value="Actin-like ATPase domain"/>
    <property type="match status" value="2"/>
</dbReference>
<dbReference type="CDD" id="cd10206">
    <property type="entry name" value="ASKHA_NBD_Arp8-like"/>
    <property type="match status" value="1"/>
</dbReference>
<reference evidence="3 4" key="1">
    <citation type="journal article" date="2018" name="Front. Microbiol.">
        <title>Genome-Wide Analysis of Corynespora cassiicola Leaf Fall Disease Putative Effectors.</title>
        <authorList>
            <person name="Lopez D."/>
            <person name="Ribeiro S."/>
            <person name="Label P."/>
            <person name="Fumanal B."/>
            <person name="Venisse J.S."/>
            <person name="Kohler A."/>
            <person name="de Oliveira R.R."/>
            <person name="Labutti K."/>
            <person name="Lipzen A."/>
            <person name="Lail K."/>
            <person name="Bauer D."/>
            <person name="Ohm R.A."/>
            <person name="Barry K.W."/>
            <person name="Spatafora J."/>
            <person name="Grigoriev I.V."/>
            <person name="Martin F.M."/>
            <person name="Pujade-Renaud V."/>
        </authorList>
    </citation>
    <scope>NUCLEOTIDE SEQUENCE [LARGE SCALE GENOMIC DNA]</scope>
    <source>
        <strain evidence="3 4">Philippines</strain>
    </source>
</reference>
<feature type="compositionally biased region" description="Low complexity" evidence="2">
    <location>
        <begin position="526"/>
        <end position="541"/>
    </location>
</feature>
<dbReference type="FunFam" id="3.30.420.40:FF:000232">
    <property type="entry name" value="Actin-related protein 8"/>
    <property type="match status" value="1"/>
</dbReference>
<accession>A0A2T2P2K2</accession>
<dbReference type="InterPro" id="IPR004000">
    <property type="entry name" value="Actin"/>
</dbReference>
<comment type="similarity">
    <text evidence="1">Belongs to the actin family.</text>
</comment>
<dbReference type="InterPro" id="IPR043129">
    <property type="entry name" value="ATPase_NBD"/>
</dbReference>
<dbReference type="SMART" id="SM00268">
    <property type="entry name" value="ACTIN"/>
    <property type="match status" value="1"/>
</dbReference>
<evidence type="ECO:0000256" key="2">
    <source>
        <dbReference type="SAM" id="MobiDB-lite"/>
    </source>
</evidence>
<dbReference type="EMBL" id="KZ678130">
    <property type="protein sequence ID" value="PSN71859.1"/>
    <property type="molecule type" value="Genomic_DNA"/>
</dbReference>
<dbReference type="FunFam" id="3.90.640.10:FF:000045">
    <property type="entry name" value="Actin-related protein 8"/>
    <property type="match status" value="1"/>
</dbReference>
<feature type="region of interest" description="Disordered" evidence="2">
    <location>
        <begin position="68"/>
        <end position="90"/>
    </location>
</feature>
<dbReference type="Gene3D" id="3.30.420.40">
    <property type="match status" value="3"/>
</dbReference>
<dbReference type="STRING" id="1448308.A0A2T2P2K2"/>
<evidence type="ECO:0000313" key="3">
    <source>
        <dbReference type="EMBL" id="PSN71859.1"/>
    </source>
</evidence>
<dbReference type="Gene3D" id="3.90.640.10">
    <property type="entry name" value="Actin, Chain A, domain 4"/>
    <property type="match status" value="1"/>
</dbReference>
<sequence length="727" mass="81696">MVGKKSGRAQLREEGLARTDNNLELSTWPQVNMINQKNYYTEFLKKDEQFLAVRFPQEERRAQLVQEARDKDRARAQGAPIDGAPTQTEEAPEEAAYGTVHKPDPSTVVVLHIGSQNLRVGFCTDALPKAVPMVIARKWKESESEEEDGEPSPKRLKVEGAVPAEALPEKWFGDEFADQYMAMSSELRTRMRSNKRRVLPNSKDLVTNFNRRSPPDIISEHNDVNRIEWTEIPTDKTPDYFTGNEALRIPERSNPRYKLFWPIRNGTFNEKDYTNRNQIYHDISKIIEETLKSQLGMDLKDLSTYRCVFVIPDLYERIYVTMILDILIRDLGFGKVCLQQESLSATFGAGYSIACVVDIGAQKTSICCVDEGMCIEESRVNLKMGGADVTETFIKMMLYGHFPYADMNLKRRYDFLLAEELKQKFCSMDEGSVTVQTWDFHLRASGQDTRKYTFKTYDETMLSVMGFFKPSIFDHSRKLENRRKVIPRSVDLYDGSPNDPISQAQIAVLEAAGGKTAASVNGTQESAATSTPAAATVTSTPQRSQQFNLLSRLGDENTPRSSVAGSPGPEGTNTPNPDRDTPMADGDAPLIFRDPVLEKTKVADERDKTLPVMPLDAAILESLTQGARGDDRKLRDFFGGIMLVGGASKTPGVGAFLETRLRELRPYYGKEILVGPPPREFDPQVVVWKGGCVFGRLSSHGNDSWISKQEYDVLGSRLLSNKCMFAW</sequence>
<dbReference type="AlphaFoldDB" id="A0A2T2P2K2"/>
<evidence type="ECO:0000313" key="4">
    <source>
        <dbReference type="Proteomes" id="UP000240883"/>
    </source>
</evidence>
<dbReference type="Proteomes" id="UP000240883">
    <property type="component" value="Unassembled WGS sequence"/>
</dbReference>
<organism evidence="3 4">
    <name type="scientific">Corynespora cassiicola Philippines</name>
    <dbReference type="NCBI Taxonomy" id="1448308"/>
    <lineage>
        <taxon>Eukaryota</taxon>
        <taxon>Fungi</taxon>
        <taxon>Dikarya</taxon>
        <taxon>Ascomycota</taxon>
        <taxon>Pezizomycotina</taxon>
        <taxon>Dothideomycetes</taxon>
        <taxon>Pleosporomycetidae</taxon>
        <taxon>Pleosporales</taxon>
        <taxon>Corynesporascaceae</taxon>
        <taxon>Corynespora</taxon>
    </lineage>
</organism>
<gene>
    <name evidence="3" type="ORF">BS50DRAFT_237213</name>
</gene>
<evidence type="ECO:0000256" key="1">
    <source>
        <dbReference type="RuleBase" id="RU000487"/>
    </source>
</evidence>
<dbReference type="PANTHER" id="PTHR11937">
    <property type="entry name" value="ACTIN"/>
    <property type="match status" value="1"/>
</dbReference>
<name>A0A2T2P2K2_CORCC</name>
<dbReference type="Pfam" id="PF00022">
    <property type="entry name" value="Actin"/>
    <property type="match status" value="2"/>
</dbReference>
<keyword evidence="4" id="KW-1185">Reference proteome</keyword>
<feature type="region of interest" description="Disordered" evidence="2">
    <location>
        <begin position="522"/>
        <end position="589"/>
    </location>
</feature>